<keyword evidence="3" id="KW-1185">Reference proteome</keyword>
<feature type="compositionally biased region" description="Low complexity" evidence="1">
    <location>
        <begin position="580"/>
        <end position="592"/>
    </location>
</feature>
<feature type="compositionally biased region" description="Basic residues" evidence="1">
    <location>
        <begin position="638"/>
        <end position="650"/>
    </location>
</feature>
<feature type="compositionally biased region" description="Low complexity" evidence="1">
    <location>
        <begin position="486"/>
        <end position="497"/>
    </location>
</feature>
<feature type="region of interest" description="Disordered" evidence="1">
    <location>
        <begin position="546"/>
        <end position="708"/>
    </location>
</feature>
<feature type="compositionally biased region" description="Low complexity" evidence="1">
    <location>
        <begin position="293"/>
        <end position="315"/>
    </location>
</feature>
<dbReference type="OrthoDB" id="2143914at2759"/>
<organism evidence="2 3">
    <name type="scientific">Tetrapyrgos nigripes</name>
    <dbReference type="NCBI Taxonomy" id="182062"/>
    <lineage>
        <taxon>Eukaryota</taxon>
        <taxon>Fungi</taxon>
        <taxon>Dikarya</taxon>
        <taxon>Basidiomycota</taxon>
        <taxon>Agaricomycotina</taxon>
        <taxon>Agaricomycetes</taxon>
        <taxon>Agaricomycetidae</taxon>
        <taxon>Agaricales</taxon>
        <taxon>Marasmiineae</taxon>
        <taxon>Marasmiaceae</taxon>
        <taxon>Tetrapyrgos</taxon>
    </lineage>
</organism>
<dbReference type="AlphaFoldDB" id="A0A8H5GVE6"/>
<evidence type="ECO:0000256" key="1">
    <source>
        <dbReference type="SAM" id="MobiDB-lite"/>
    </source>
</evidence>
<accession>A0A8H5GVE6</accession>
<feature type="region of interest" description="Disordered" evidence="1">
    <location>
        <begin position="17"/>
        <end position="51"/>
    </location>
</feature>
<dbReference type="Proteomes" id="UP000559256">
    <property type="component" value="Unassembled WGS sequence"/>
</dbReference>
<feature type="compositionally biased region" description="Basic and acidic residues" evidence="1">
    <location>
        <begin position="618"/>
        <end position="627"/>
    </location>
</feature>
<feature type="compositionally biased region" description="Polar residues" evidence="1">
    <location>
        <begin position="726"/>
        <end position="737"/>
    </location>
</feature>
<feature type="region of interest" description="Disordered" evidence="1">
    <location>
        <begin position="720"/>
        <end position="772"/>
    </location>
</feature>
<evidence type="ECO:0000313" key="2">
    <source>
        <dbReference type="EMBL" id="KAF5371788.1"/>
    </source>
</evidence>
<feature type="compositionally biased region" description="Low complexity" evidence="1">
    <location>
        <begin position="333"/>
        <end position="345"/>
    </location>
</feature>
<feature type="compositionally biased region" description="Basic and acidic residues" evidence="1">
    <location>
        <begin position="552"/>
        <end position="561"/>
    </location>
</feature>
<evidence type="ECO:0000313" key="3">
    <source>
        <dbReference type="Proteomes" id="UP000559256"/>
    </source>
</evidence>
<feature type="compositionally biased region" description="Basic and acidic residues" evidence="1">
    <location>
        <begin position="406"/>
        <end position="421"/>
    </location>
</feature>
<feature type="compositionally biased region" description="Acidic residues" evidence="1">
    <location>
        <begin position="756"/>
        <end position="765"/>
    </location>
</feature>
<comment type="caution">
    <text evidence="2">The sequence shown here is derived from an EMBL/GenBank/DDBJ whole genome shotgun (WGS) entry which is preliminary data.</text>
</comment>
<feature type="region of interest" description="Disordered" evidence="1">
    <location>
        <begin position="455"/>
        <end position="499"/>
    </location>
</feature>
<name>A0A8H5GVE6_9AGAR</name>
<feature type="compositionally biased region" description="Low complexity" evidence="1">
    <location>
        <begin position="680"/>
        <end position="693"/>
    </location>
</feature>
<gene>
    <name evidence="2" type="ORF">D9758_003528</name>
</gene>
<reference evidence="2 3" key="1">
    <citation type="journal article" date="2020" name="ISME J.">
        <title>Uncovering the hidden diversity of litter-decomposition mechanisms in mushroom-forming fungi.</title>
        <authorList>
            <person name="Floudas D."/>
            <person name="Bentzer J."/>
            <person name="Ahren D."/>
            <person name="Johansson T."/>
            <person name="Persson P."/>
            <person name="Tunlid A."/>
        </authorList>
    </citation>
    <scope>NUCLEOTIDE SEQUENCE [LARGE SCALE GENOMIC DNA]</scope>
    <source>
        <strain evidence="2 3">CBS 291.85</strain>
    </source>
</reference>
<feature type="region of interest" description="Disordered" evidence="1">
    <location>
        <begin position="406"/>
        <end position="429"/>
    </location>
</feature>
<protein>
    <submittedName>
        <fullName evidence="2">Uncharacterized protein</fullName>
    </submittedName>
</protein>
<proteinExistence type="predicted"/>
<dbReference type="EMBL" id="JAACJM010000007">
    <property type="protein sequence ID" value="KAF5371788.1"/>
    <property type="molecule type" value="Genomic_DNA"/>
</dbReference>
<sequence>MDVPPPALALSDILHTMSPSPAPLAHDVPFHNSGVAFTSNADTDSPEPIADEEVSRFRNRLDELGFLNEGNSSSLNPKERELADMVIRLTEPSRPSTSQIVEQATVISELTTQRDFLKQSADEERARWLSEKEGWERSAEALVSQRHRRGHYGTKNEDLERVIAMLQSENAGLRQREYETASRLVALENEMSKLKPLLLLQPFPAGSTPISLAYPSTYLASLPYPASSGAAAFATQRHRLSRKRKREKDKEPEEPEKDDAPPPVPVSINGKAIGENGASTSTLVLAPAPNIHTGPSKPRTSPSPSTSTHPIDTTPPNKPTTPAIYQHLLRFAPTQPQHSTSQPQPFDSPGKTIRNPNPRSDKPDKIKSVRTSSLTSDARTEHLLLAARKIGRERSSVVAGIIEAEQEKAKRKEQQDRETMETGKSATTKYYRNKNDGWHRSESADGLTIVNVSPGTINGTSKHQKKSAAPKPFLYAGNPSAPGVNAQQPAPTLPHAHAAPRKEIAGTASASVAPAAVQRHNPPTPMDSLLDAARSMMGNGEGAVASSSQIMDHARGEEKKRQAAFNDPGVDLPPKKRKISSSSKSLAVAAESAPRDVGRVPSALDVLADQADQVAKGKGKETMREQSVDTTSSTTTKLVKKPRVKSTSTKRRNEDGRQAGSTEPGEEPSMSRGSIPRMIASPGSFSRRGSASRSEAERDPGAMELANAYNVSASHEGFELIADPRSTGTQPNVSRSVGGNLPSLSRRGPNGHQDADAEGETDVEMDVTNSVS</sequence>
<feature type="compositionally biased region" description="Basic residues" evidence="1">
    <location>
        <begin position="236"/>
        <end position="247"/>
    </location>
</feature>
<feature type="region of interest" description="Disordered" evidence="1">
    <location>
        <begin position="233"/>
        <end position="378"/>
    </location>
</feature>